<dbReference type="PANTHER" id="PTHR48007">
    <property type="entry name" value="LEUCINE-RICH REPEAT RECEPTOR-LIKE PROTEIN KINASE PXC1"/>
    <property type="match status" value="1"/>
</dbReference>
<keyword evidence="1" id="KW-1133">Transmembrane helix</keyword>
<dbReference type="SUPFAM" id="SSF56112">
    <property type="entry name" value="Protein kinase-like (PK-like)"/>
    <property type="match status" value="1"/>
</dbReference>
<evidence type="ECO:0000256" key="1">
    <source>
        <dbReference type="SAM" id="Phobius"/>
    </source>
</evidence>
<keyword evidence="1" id="KW-0472">Membrane</keyword>
<keyword evidence="1" id="KW-0812">Transmembrane</keyword>
<dbReference type="InterPro" id="IPR046959">
    <property type="entry name" value="PRK1-6/SRF4-like"/>
</dbReference>
<dbReference type="PROSITE" id="PS50011">
    <property type="entry name" value="PROTEIN_KINASE_DOM"/>
    <property type="match status" value="1"/>
</dbReference>
<dbReference type="OrthoDB" id="1911848at2759"/>
<feature type="domain" description="Protein kinase" evidence="3">
    <location>
        <begin position="434"/>
        <end position="682"/>
    </location>
</feature>
<dbReference type="EMBL" id="KI913954">
    <property type="protein sequence ID" value="ETW08060.1"/>
    <property type="molecule type" value="Genomic_DNA"/>
</dbReference>
<dbReference type="Gene3D" id="1.10.510.10">
    <property type="entry name" value="Transferase(Phosphotransferase) domain 1"/>
    <property type="match status" value="1"/>
</dbReference>
<keyword evidence="4" id="KW-0418">Kinase</keyword>
<proteinExistence type="predicted"/>
<dbReference type="SUPFAM" id="SSF52058">
    <property type="entry name" value="L domain-like"/>
    <property type="match status" value="1"/>
</dbReference>
<dbReference type="Pfam" id="PF07714">
    <property type="entry name" value="PK_Tyr_Ser-Thr"/>
    <property type="match status" value="1"/>
</dbReference>
<name>A0A024UPF4_9STRA</name>
<dbReference type="VEuPathDB" id="FungiDB:H310_02427"/>
<accession>A0A024UPF4</accession>
<organism evidence="4">
    <name type="scientific">Aphanomyces invadans</name>
    <dbReference type="NCBI Taxonomy" id="157072"/>
    <lineage>
        <taxon>Eukaryota</taxon>
        <taxon>Sar</taxon>
        <taxon>Stramenopiles</taxon>
        <taxon>Oomycota</taxon>
        <taxon>Saprolegniomycetes</taxon>
        <taxon>Saprolegniales</taxon>
        <taxon>Verrucalvaceae</taxon>
        <taxon>Aphanomyces</taxon>
    </lineage>
</organism>
<dbReference type="Gene3D" id="3.80.10.10">
    <property type="entry name" value="Ribonuclease Inhibitor"/>
    <property type="match status" value="1"/>
</dbReference>
<dbReference type="GeneID" id="20079477"/>
<protein>
    <submittedName>
        <fullName evidence="4">TKL protein kinase</fullName>
    </submittedName>
</protein>
<dbReference type="RefSeq" id="XP_008864153.1">
    <property type="nucleotide sequence ID" value="XM_008865931.1"/>
</dbReference>
<gene>
    <name evidence="4" type="ORF">H310_02427</name>
</gene>
<evidence type="ECO:0000259" key="3">
    <source>
        <dbReference type="PROSITE" id="PS50011"/>
    </source>
</evidence>
<dbReference type="eggNOG" id="ENOG502SBCV">
    <property type="taxonomic scope" value="Eukaryota"/>
</dbReference>
<dbReference type="GO" id="GO:0005524">
    <property type="term" value="F:ATP binding"/>
    <property type="evidence" value="ECO:0007669"/>
    <property type="project" value="InterPro"/>
</dbReference>
<feature type="transmembrane region" description="Helical" evidence="1">
    <location>
        <begin position="304"/>
        <end position="326"/>
    </location>
</feature>
<dbReference type="AlphaFoldDB" id="A0A024UPF4"/>
<evidence type="ECO:0000313" key="4">
    <source>
        <dbReference type="EMBL" id="ETW08060.1"/>
    </source>
</evidence>
<feature type="chain" id="PRO_5001538281" evidence="2">
    <location>
        <begin position="25"/>
        <end position="682"/>
    </location>
</feature>
<dbReference type="Gene3D" id="3.30.200.20">
    <property type="entry name" value="Phosphorylase Kinase, domain 1"/>
    <property type="match status" value="1"/>
</dbReference>
<dbReference type="PANTHER" id="PTHR48007:SF4">
    <property type="entry name" value="LEUCINE-RICH REPEAT RECEPTOR-LIKE PROTEIN KINASE PXC1"/>
    <property type="match status" value="1"/>
</dbReference>
<evidence type="ECO:0000256" key="2">
    <source>
        <dbReference type="SAM" id="SignalP"/>
    </source>
</evidence>
<keyword evidence="4" id="KW-0808">Transferase</keyword>
<feature type="signal peptide" evidence="2">
    <location>
        <begin position="1"/>
        <end position="24"/>
    </location>
</feature>
<keyword evidence="2" id="KW-0732">Signal</keyword>
<dbReference type="InterPro" id="IPR001245">
    <property type="entry name" value="Ser-Thr/Tyr_kinase_cat_dom"/>
</dbReference>
<reference evidence="4" key="1">
    <citation type="submission" date="2013-12" db="EMBL/GenBank/DDBJ databases">
        <title>The Genome Sequence of Aphanomyces invadans NJM9701.</title>
        <authorList>
            <consortium name="The Broad Institute Genomics Platform"/>
            <person name="Russ C."/>
            <person name="Tyler B."/>
            <person name="van West P."/>
            <person name="Dieguez-Uribeondo J."/>
            <person name="Young S.K."/>
            <person name="Zeng Q."/>
            <person name="Gargeya S."/>
            <person name="Fitzgerald M."/>
            <person name="Abouelleil A."/>
            <person name="Alvarado L."/>
            <person name="Chapman S.B."/>
            <person name="Gainer-Dewar J."/>
            <person name="Goldberg J."/>
            <person name="Griggs A."/>
            <person name="Gujja S."/>
            <person name="Hansen M."/>
            <person name="Howarth C."/>
            <person name="Imamovic A."/>
            <person name="Ireland A."/>
            <person name="Larimer J."/>
            <person name="McCowan C."/>
            <person name="Murphy C."/>
            <person name="Pearson M."/>
            <person name="Poon T.W."/>
            <person name="Priest M."/>
            <person name="Roberts A."/>
            <person name="Saif S."/>
            <person name="Shea T."/>
            <person name="Sykes S."/>
            <person name="Wortman J."/>
            <person name="Nusbaum C."/>
            <person name="Birren B."/>
        </authorList>
    </citation>
    <scope>NUCLEOTIDE SEQUENCE [LARGE SCALE GENOMIC DNA]</scope>
    <source>
        <strain evidence="4">NJM9701</strain>
    </source>
</reference>
<dbReference type="InterPro" id="IPR000719">
    <property type="entry name" value="Prot_kinase_dom"/>
</dbReference>
<dbReference type="GO" id="GO:0004672">
    <property type="term" value="F:protein kinase activity"/>
    <property type="evidence" value="ECO:0007669"/>
    <property type="project" value="InterPro"/>
</dbReference>
<dbReference type="InterPro" id="IPR011009">
    <property type="entry name" value="Kinase-like_dom_sf"/>
</dbReference>
<sequence length="682" mass="75581">MVLLRHGRIPLVVATLVLPLLASANPFPHLYHPCPSQAVCPNAACVVNSAADDTPQCVEPGSIDLNPIGVSFNLGRIAVRGVTITNSTINATHFFSTPSRRSNMSLEYVNVAGVPKLNTIIVRFVDVSHTNVETWVAPSVENLLLFNCSLVSFPNLTNWPKLNYLDLSNNTEQFRNKLELDQGGEIAARFPFLLQLGGIGLSAMALRTIPKFIFKLPKLTRIFLRQNRFNVISLTLPEYQFLTKPGMDLHIHTFHNTPGRDNGEWSGESLPRCPDAHTITILYNSTKGNNWFVCLQDTDSATQVASIVLAWIILSGMGAAVLYLVAMKLINRHRRRLRSQYLDSDPVLATAPRFHVPILRFRDFFPAFSTQHAMMTIPQSNRPIESHVATTTDESSTSQLEGWLRQCNPSLHQHAIDSTAIELKTRVYHSKHDTIWTDSVSAADVTEIWKGSYGTQPVLIKRVSGSELALRVFARQVERLVRFQHPRITALVGVTWQVQSLALVCADDELVVDLKQCIPHIPTAEVQGQVASHIAAGLRYLHSMPQVHGNLSSSSVVVDAAFSGYLNRLDLVPCDVSKLGMAHQTLYIAPEVLSGGPHTVAADVYSFGILLAELDTGESVYHFLNRTARCIPGRHDMTVTQLLPLRQVLTFNRGPLQPAIVMCLQDDPRSRPPVSYLMNLSS</sequence>
<dbReference type="InterPro" id="IPR032675">
    <property type="entry name" value="LRR_dom_sf"/>
</dbReference>